<dbReference type="Proteomes" id="UP000193317">
    <property type="component" value="Unassembled WGS sequence"/>
</dbReference>
<accession>A0A1X2F3E3</accession>
<organism evidence="1 2">
    <name type="scientific">Mycobacterium szulgai</name>
    <dbReference type="NCBI Taxonomy" id="1787"/>
    <lineage>
        <taxon>Bacteria</taxon>
        <taxon>Bacillati</taxon>
        <taxon>Actinomycetota</taxon>
        <taxon>Actinomycetes</taxon>
        <taxon>Mycobacteriales</taxon>
        <taxon>Mycobacteriaceae</taxon>
        <taxon>Mycobacterium</taxon>
    </lineage>
</organism>
<reference evidence="1 2" key="1">
    <citation type="submission" date="2016-01" db="EMBL/GenBank/DDBJ databases">
        <title>The new phylogeny of the genus Mycobacterium.</title>
        <authorList>
            <person name="Tarcisio F."/>
            <person name="Conor M."/>
            <person name="Antonella G."/>
            <person name="Elisabetta G."/>
            <person name="Giulia F.S."/>
            <person name="Sara T."/>
            <person name="Anna F."/>
            <person name="Clotilde B."/>
            <person name="Roberto B."/>
            <person name="Veronica D.S."/>
            <person name="Fabio R."/>
            <person name="Monica P."/>
            <person name="Olivier J."/>
            <person name="Enrico T."/>
            <person name="Nicola S."/>
        </authorList>
    </citation>
    <scope>NUCLEOTIDE SEQUENCE [LARGE SCALE GENOMIC DNA]</scope>
    <source>
        <strain evidence="1 2">DSM 44166</strain>
    </source>
</reference>
<keyword evidence="2" id="KW-1185">Reference proteome</keyword>
<protein>
    <recommendedName>
        <fullName evidence="3">Lipoprotein LpqN</fullName>
    </recommendedName>
</protein>
<proteinExistence type="predicted"/>
<evidence type="ECO:0008006" key="3">
    <source>
        <dbReference type="Google" id="ProtNLM"/>
    </source>
</evidence>
<dbReference type="AlphaFoldDB" id="A0A1X2F3E3"/>
<evidence type="ECO:0000313" key="1">
    <source>
        <dbReference type="EMBL" id="ORX12960.1"/>
    </source>
</evidence>
<name>A0A1X2F3E3_MYCSZ</name>
<gene>
    <name evidence="1" type="ORF">AWC27_23375</name>
</gene>
<evidence type="ECO:0000313" key="2">
    <source>
        <dbReference type="Proteomes" id="UP000193317"/>
    </source>
</evidence>
<sequence length="233" mass="23976">MRTWKRNSRLRFRATRSFARPLGALLGAAILLFLGATGCTRVTGGSAASTPASDPAEPVPGIAPTLRERIPPNAVSCVASPIGSGHPTVATVSDPAAPRITIVVPDEWGSVAGSGDTALTLTGPAGMSATVTIAPTELTPDSAFLRYTAGLGGSLARQKFAVHGSPFCGYSSQQLTGTLRGPSGGIDFADRITHIWTNTKQYLVSIHMEAPSGAAGFSTAKSTLTQDFTVVIP</sequence>
<dbReference type="EMBL" id="LQPW01000031">
    <property type="protein sequence ID" value="ORX12960.1"/>
    <property type="molecule type" value="Genomic_DNA"/>
</dbReference>
<comment type="caution">
    <text evidence="1">The sequence shown here is derived from an EMBL/GenBank/DDBJ whole genome shotgun (WGS) entry which is preliminary data.</text>
</comment>